<feature type="compositionally biased region" description="Basic and acidic residues" evidence="1">
    <location>
        <begin position="143"/>
        <end position="163"/>
    </location>
</feature>
<dbReference type="RefSeq" id="WP_027305285.1">
    <property type="nucleotide sequence ID" value="NZ_CP020867.1"/>
</dbReference>
<evidence type="ECO:0000313" key="3">
    <source>
        <dbReference type="Proteomes" id="UP000192902"/>
    </source>
</evidence>
<name>A0A1W6BV41_9BACT</name>
<dbReference type="AlphaFoldDB" id="A0A1W6BV41"/>
<dbReference type="KEGG" id="ccun:CCUN_0289"/>
<feature type="compositionally biased region" description="Polar residues" evidence="1">
    <location>
        <begin position="115"/>
        <end position="132"/>
    </location>
</feature>
<evidence type="ECO:0008006" key="4">
    <source>
        <dbReference type="Google" id="ProtNLM"/>
    </source>
</evidence>
<dbReference type="Gene3D" id="1.10.10.10">
    <property type="entry name" value="Winged helix-like DNA-binding domain superfamily/Winged helix DNA-binding domain"/>
    <property type="match status" value="1"/>
</dbReference>
<gene>
    <name evidence="2" type="ORF">CCUN_0289</name>
</gene>
<evidence type="ECO:0000256" key="1">
    <source>
        <dbReference type="SAM" id="MobiDB-lite"/>
    </source>
</evidence>
<dbReference type="InterPro" id="IPR036388">
    <property type="entry name" value="WH-like_DNA-bd_sf"/>
</dbReference>
<accession>A0A1W6BV41</accession>
<reference evidence="2 3" key="1">
    <citation type="submission" date="2017-04" db="EMBL/GenBank/DDBJ databases">
        <title>Complete genome sequence of the Campylobacter cuniculorum type strain LMG24588.</title>
        <authorList>
            <person name="Miller W.G."/>
            <person name="Yee E."/>
            <person name="Revez J."/>
            <person name="Bono J.L."/>
            <person name="Rossi M."/>
        </authorList>
    </citation>
    <scope>NUCLEOTIDE SEQUENCE [LARGE SCALE GENOMIC DNA]</scope>
    <source>
        <strain evidence="2 3">LMG 24588</strain>
    </source>
</reference>
<dbReference type="eggNOG" id="ENOG50300DE">
    <property type="taxonomic scope" value="Bacteria"/>
</dbReference>
<dbReference type="Proteomes" id="UP000192902">
    <property type="component" value="Chromosome"/>
</dbReference>
<dbReference type="OrthoDB" id="5418093at2"/>
<feature type="region of interest" description="Disordered" evidence="1">
    <location>
        <begin position="108"/>
        <end position="163"/>
    </location>
</feature>
<protein>
    <recommendedName>
        <fullName evidence="4">Helix-turn-helix domain-containing protein</fullName>
    </recommendedName>
</protein>
<dbReference type="STRING" id="1121267.CCUN_0289"/>
<evidence type="ECO:0000313" key="2">
    <source>
        <dbReference type="EMBL" id="ARJ55944.1"/>
    </source>
</evidence>
<proteinExistence type="predicted"/>
<organism evidence="2 3">
    <name type="scientific">Campylobacter cuniculorum DSM 23162 = LMG 24588</name>
    <dbReference type="NCBI Taxonomy" id="1121267"/>
    <lineage>
        <taxon>Bacteria</taxon>
        <taxon>Pseudomonadati</taxon>
        <taxon>Campylobacterota</taxon>
        <taxon>Epsilonproteobacteria</taxon>
        <taxon>Campylobacterales</taxon>
        <taxon>Campylobacteraceae</taxon>
        <taxon>Campylobacter</taxon>
    </lineage>
</organism>
<dbReference type="EMBL" id="CP020867">
    <property type="protein sequence ID" value="ARJ55944.1"/>
    <property type="molecule type" value="Genomic_DNA"/>
</dbReference>
<sequence>MQTIFYTPPKSNFSVISNKLIRDENLSIGARMLAIFVLSLPKDFKLNSTFLAKNFHISTRTLQRYIKELIDSSYLIKQQAKNKDGSFNKFSLYIFIDENTNALFESLEEEEKQPNENTQETTQKDSSCQEGINETLERYTPQESEHLRRDADNKEQNKTQNTHFEHCDKKPHADFCPPYKINNIEQKNKNLLACSFFDKKILFISLKKQLKKKNVLNESYEGFLDDEVQEIKNFFAYRLERDKKLTPSTKKYILARLKSFKNEGYNIKHIIQTSILNSWQGLFKPKETKAQFSKLSTRFKSKEELSKEIISKCYELKSDFKIFNEESVKDLEIEGRVVLFDNKTYLYSLAEA</sequence>